<name>A0A4V1LTA6_9GAMM</name>
<organism evidence="4 5">
    <name type="scientific">Veronia nyctiphanis</name>
    <dbReference type="NCBI Taxonomy" id="1278244"/>
    <lineage>
        <taxon>Bacteria</taxon>
        <taxon>Pseudomonadati</taxon>
        <taxon>Pseudomonadota</taxon>
        <taxon>Gammaproteobacteria</taxon>
        <taxon>Vibrionales</taxon>
        <taxon>Vibrionaceae</taxon>
        <taxon>Veronia</taxon>
    </lineage>
</organism>
<dbReference type="Proteomes" id="UP000290287">
    <property type="component" value="Unassembled WGS sequence"/>
</dbReference>
<dbReference type="RefSeq" id="WP_129120997.1">
    <property type="nucleotide sequence ID" value="NZ_PEIB01000002.1"/>
</dbReference>
<protein>
    <submittedName>
        <fullName evidence="4">Heme utilization protein HutZ</fullName>
    </submittedName>
</protein>
<proteinExistence type="predicted"/>
<reference evidence="4 5" key="1">
    <citation type="submission" date="2017-10" db="EMBL/GenBank/DDBJ databases">
        <title>Nyctiphanis sp. nov., isolated from the stomach of the euphausiid Nyctiphanes simplex (Hansen, 1911) in the Gulf of California.</title>
        <authorList>
            <person name="Gomez-Gil B."/>
            <person name="Aguilar-Mendez M."/>
            <person name="Lopez-Cortes A."/>
            <person name="Gomez-Gutierrez J."/>
            <person name="Roque A."/>
            <person name="Lang E."/>
            <person name="Gonzalez-Castillo A."/>
        </authorList>
    </citation>
    <scope>NUCLEOTIDE SEQUENCE [LARGE SCALE GENOMIC DNA]</scope>
    <source>
        <strain evidence="4 5">CAIM 600</strain>
    </source>
</reference>
<evidence type="ECO:0000256" key="1">
    <source>
        <dbReference type="ARBA" id="ARBA00023002"/>
    </source>
</evidence>
<dbReference type="OrthoDB" id="5345368at2"/>
<evidence type="ECO:0000259" key="3">
    <source>
        <dbReference type="Pfam" id="PF01243"/>
    </source>
</evidence>
<dbReference type="GO" id="GO:0005829">
    <property type="term" value="C:cytosol"/>
    <property type="evidence" value="ECO:0007669"/>
    <property type="project" value="TreeGrafter"/>
</dbReference>
<gene>
    <name evidence="4" type="primary">hutZ</name>
    <name evidence="4" type="ORF">CS022_02840</name>
</gene>
<evidence type="ECO:0000313" key="4">
    <source>
        <dbReference type="EMBL" id="RXJ74528.1"/>
    </source>
</evidence>
<comment type="caution">
    <text evidence="4">The sequence shown here is derived from an EMBL/GenBank/DDBJ whole genome shotgun (WGS) entry which is preliminary data.</text>
</comment>
<feature type="compositionally biased region" description="Basic and acidic residues" evidence="2">
    <location>
        <begin position="1"/>
        <end position="18"/>
    </location>
</feature>
<dbReference type="Pfam" id="PF01243">
    <property type="entry name" value="PNPOx_N"/>
    <property type="match status" value="1"/>
</dbReference>
<evidence type="ECO:0000256" key="2">
    <source>
        <dbReference type="SAM" id="MobiDB-lite"/>
    </source>
</evidence>
<dbReference type="EMBL" id="PEIB01000002">
    <property type="protein sequence ID" value="RXJ74528.1"/>
    <property type="molecule type" value="Genomic_DNA"/>
</dbReference>
<evidence type="ECO:0000313" key="5">
    <source>
        <dbReference type="Proteomes" id="UP000290287"/>
    </source>
</evidence>
<dbReference type="InterPro" id="IPR052019">
    <property type="entry name" value="F420H2_bilvrd_red/Heme_oxyg"/>
</dbReference>
<dbReference type="GO" id="GO:0070967">
    <property type="term" value="F:coenzyme F420 binding"/>
    <property type="evidence" value="ECO:0007669"/>
    <property type="project" value="TreeGrafter"/>
</dbReference>
<dbReference type="PANTHER" id="PTHR35176:SF6">
    <property type="entry name" value="HEME OXYGENASE HI_0854-RELATED"/>
    <property type="match status" value="1"/>
</dbReference>
<dbReference type="GO" id="GO:0016627">
    <property type="term" value="F:oxidoreductase activity, acting on the CH-CH group of donors"/>
    <property type="evidence" value="ECO:0007669"/>
    <property type="project" value="TreeGrafter"/>
</dbReference>
<feature type="region of interest" description="Disordered" evidence="2">
    <location>
        <begin position="1"/>
        <end position="23"/>
    </location>
</feature>
<feature type="domain" description="Pyridoxamine 5'-phosphate oxidase N-terminal" evidence="3">
    <location>
        <begin position="22"/>
        <end position="153"/>
    </location>
</feature>
<dbReference type="InterPro" id="IPR012349">
    <property type="entry name" value="Split_barrel_FMN-bd"/>
</dbReference>
<dbReference type="PIRSF" id="PIRSF004633">
    <property type="entry name" value="UCP_PLP_oxd"/>
    <property type="match status" value="1"/>
</dbReference>
<dbReference type="InterPro" id="IPR014419">
    <property type="entry name" value="HutZ"/>
</dbReference>
<dbReference type="Gene3D" id="2.30.110.10">
    <property type="entry name" value="Electron Transport, Fmn-binding Protein, Chain A"/>
    <property type="match status" value="1"/>
</dbReference>
<dbReference type="NCBIfam" id="TIGR04110">
    <property type="entry name" value="heme_HutZ"/>
    <property type="match status" value="1"/>
</dbReference>
<dbReference type="AlphaFoldDB" id="A0A4V1LTA6"/>
<dbReference type="PANTHER" id="PTHR35176">
    <property type="entry name" value="HEME OXYGENASE HI_0854-RELATED"/>
    <property type="match status" value="1"/>
</dbReference>
<keyword evidence="5" id="KW-1185">Reference proteome</keyword>
<keyword evidence="1" id="KW-0560">Oxidoreductase</keyword>
<sequence>MSDQEKDKYQQQKAERLQNRLGPEIQEFRDSRKTLQLGTVDTDGKPHTSYAPFAFSKSGYYILVSDLAQHGLNLKVSQEVSIMMIEDEADAKSIFARKRLSFDTLAEPIHRDSTHFAEGIEVMASRLGEMITNLSQLKDFNLYRLNPMEGRYVKGFGQAYNVTGEDLLSAIHLTDGHGHAKQA</sequence>
<dbReference type="InterPro" id="IPR011576">
    <property type="entry name" value="Pyridox_Oxase_N"/>
</dbReference>
<accession>A0A4V1LTA6</accession>
<dbReference type="SUPFAM" id="SSF50475">
    <property type="entry name" value="FMN-binding split barrel"/>
    <property type="match status" value="1"/>
</dbReference>